<accession>A0A1V4IR06</accession>
<sequence length="375" mass="41245">MNIAIIIIKEIKQTLRDKRSMAMMILFPILLIAVLGAALKSGFNNNIGKAEVLYSITSNSEAARSFKTNIIEKGKEYNINFKKTKDIEKSKEELGKITKYDSLIVMSDDNKIKIYRSSDSGLLSGLSSTIVRSFAQEYNTIANIAKENPAKLKQVLTSGDGDSEYTKITSIGALKTPTSLGYYAVTMTTLIIMYGAVYGLLGITSERQERTQNRILAAPIRKYEFLAGKMLGIMLSIMLQIIIEFLVTKYIMGVYWGNAIPLVLLVLFSQIVMVVSLGISLGFVFKNQNAARSVIDVGTPIMVFLAGGYIQVDNMGGQIFQTIRNISPVNWTNKAIFGTVYGGDTSKVLPAVFINMAIAAVLIIISSIMFRKEAA</sequence>
<dbReference type="PANTHER" id="PTHR43027">
    <property type="entry name" value="DOXORUBICIN RESISTANCE ABC TRANSPORTER PERMEASE PROTEIN DRRC-RELATED"/>
    <property type="match status" value="1"/>
</dbReference>
<comment type="caution">
    <text evidence="7">The sequence shown here is derived from an EMBL/GenBank/DDBJ whole genome shotgun (WGS) entry which is preliminary data.</text>
</comment>
<dbReference type="Pfam" id="PF12698">
    <property type="entry name" value="ABC2_membrane_3"/>
    <property type="match status" value="1"/>
</dbReference>
<dbReference type="InterPro" id="IPR052902">
    <property type="entry name" value="ABC-2_transporter"/>
</dbReference>
<evidence type="ECO:0000256" key="1">
    <source>
        <dbReference type="ARBA" id="ARBA00004141"/>
    </source>
</evidence>
<feature type="transmembrane region" description="Helical" evidence="5">
    <location>
        <begin position="225"/>
        <end position="247"/>
    </location>
</feature>
<evidence type="ECO:0000256" key="5">
    <source>
        <dbReference type="SAM" id="Phobius"/>
    </source>
</evidence>
<dbReference type="Proteomes" id="UP000190080">
    <property type="component" value="Unassembled WGS sequence"/>
</dbReference>
<dbReference type="InterPro" id="IPR013525">
    <property type="entry name" value="ABC2_TM"/>
</dbReference>
<feature type="transmembrane region" description="Helical" evidence="5">
    <location>
        <begin position="348"/>
        <end position="370"/>
    </location>
</feature>
<evidence type="ECO:0000313" key="7">
    <source>
        <dbReference type="EMBL" id="OPJ62240.1"/>
    </source>
</evidence>
<gene>
    <name evidence="7" type="primary">ybhS_1</name>
    <name evidence="7" type="ORF">CLORY_18480</name>
</gene>
<evidence type="ECO:0000256" key="4">
    <source>
        <dbReference type="ARBA" id="ARBA00023136"/>
    </source>
</evidence>
<evidence type="ECO:0000256" key="2">
    <source>
        <dbReference type="ARBA" id="ARBA00022692"/>
    </source>
</evidence>
<dbReference type="STRING" id="1450648.CLORY_18480"/>
<reference evidence="7 8" key="1">
    <citation type="submission" date="2017-03" db="EMBL/GenBank/DDBJ databases">
        <title>Genome sequence of Clostridium oryzae DSM 28571.</title>
        <authorList>
            <person name="Poehlein A."/>
            <person name="Daniel R."/>
        </authorList>
    </citation>
    <scope>NUCLEOTIDE SEQUENCE [LARGE SCALE GENOMIC DNA]</scope>
    <source>
        <strain evidence="7 8">DSM 28571</strain>
    </source>
</reference>
<feature type="domain" description="ABC transmembrane type-2" evidence="6">
    <location>
        <begin position="149"/>
        <end position="373"/>
    </location>
</feature>
<name>A0A1V4IR06_9CLOT</name>
<feature type="transmembrane region" description="Helical" evidence="5">
    <location>
        <begin position="21"/>
        <end position="39"/>
    </location>
</feature>
<organism evidence="7 8">
    <name type="scientific">Clostridium oryzae</name>
    <dbReference type="NCBI Taxonomy" id="1450648"/>
    <lineage>
        <taxon>Bacteria</taxon>
        <taxon>Bacillati</taxon>
        <taxon>Bacillota</taxon>
        <taxon>Clostridia</taxon>
        <taxon>Eubacteriales</taxon>
        <taxon>Clostridiaceae</taxon>
        <taxon>Clostridium</taxon>
    </lineage>
</organism>
<dbReference type="PANTHER" id="PTHR43027:SF1">
    <property type="entry name" value="DOXORUBICIN RESISTANCE ABC TRANSPORTER PERMEASE PROTEIN DRRC-RELATED"/>
    <property type="match status" value="1"/>
</dbReference>
<dbReference type="PROSITE" id="PS51012">
    <property type="entry name" value="ABC_TM2"/>
    <property type="match status" value="1"/>
</dbReference>
<keyword evidence="8" id="KW-1185">Reference proteome</keyword>
<comment type="subcellular location">
    <subcellularLocation>
        <location evidence="1">Membrane</location>
        <topology evidence="1">Multi-pass membrane protein</topology>
    </subcellularLocation>
</comment>
<dbReference type="OrthoDB" id="1864035at2"/>
<dbReference type="EMBL" id="MZGV01000016">
    <property type="protein sequence ID" value="OPJ62240.1"/>
    <property type="molecule type" value="Genomic_DNA"/>
</dbReference>
<protein>
    <submittedName>
        <fullName evidence="7">Inner membrane transport permease YbhS</fullName>
    </submittedName>
</protein>
<dbReference type="GO" id="GO:0140359">
    <property type="term" value="F:ABC-type transporter activity"/>
    <property type="evidence" value="ECO:0007669"/>
    <property type="project" value="InterPro"/>
</dbReference>
<keyword evidence="2 5" id="KW-0812">Transmembrane</keyword>
<evidence type="ECO:0000256" key="3">
    <source>
        <dbReference type="ARBA" id="ARBA00022989"/>
    </source>
</evidence>
<feature type="transmembrane region" description="Helical" evidence="5">
    <location>
        <begin position="294"/>
        <end position="312"/>
    </location>
</feature>
<proteinExistence type="predicted"/>
<feature type="transmembrane region" description="Helical" evidence="5">
    <location>
        <begin position="259"/>
        <end position="285"/>
    </location>
</feature>
<keyword evidence="4 5" id="KW-0472">Membrane</keyword>
<dbReference type="AlphaFoldDB" id="A0A1V4IR06"/>
<evidence type="ECO:0000313" key="8">
    <source>
        <dbReference type="Proteomes" id="UP000190080"/>
    </source>
</evidence>
<keyword evidence="3 5" id="KW-1133">Transmembrane helix</keyword>
<dbReference type="GO" id="GO:0016020">
    <property type="term" value="C:membrane"/>
    <property type="evidence" value="ECO:0007669"/>
    <property type="project" value="UniProtKB-SubCell"/>
</dbReference>
<evidence type="ECO:0000259" key="6">
    <source>
        <dbReference type="PROSITE" id="PS51012"/>
    </source>
</evidence>
<dbReference type="RefSeq" id="WP_079423558.1">
    <property type="nucleotide sequence ID" value="NZ_MZGV01000016.1"/>
</dbReference>
<feature type="transmembrane region" description="Helical" evidence="5">
    <location>
        <begin position="180"/>
        <end position="204"/>
    </location>
</feature>
<dbReference type="InterPro" id="IPR047817">
    <property type="entry name" value="ABC2_TM_bact-type"/>
</dbReference>